<gene>
    <name evidence="1" type="ORF">GCM10010915_10330</name>
</gene>
<dbReference type="AlphaFoldDB" id="A0A916Y641"/>
<evidence type="ECO:0000313" key="2">
    <source>
        <dbReference type="Proteomes" id="UP000633205"/>
    </source>
</evidence>
<evidence type="ECO:0000313" key="1">
    <source>
        <dbReference type="EMBL" id="GGD31917.1"/>
    </source>
</evidence>
<proteinExistence type="predicted"/>
<dbReference type="Proteomes" id="UP000633205">
    <property type="component" value="Unassembled WGS sequence"/>
</dbReference>
<accession>A0A916Y641</accession>
<dbReference type="RefSeq" id="WP_188711214.1">
    <property type="nucleotide sequence ID" value="NZ_BMHO01000001.1"/>
</dbReference>
<reference evidence="1" key="2">
    <citation type="submission" date="2020-09" db="EMBL/GenBank/DDBJ databases">
        <authorList>
            <person name="Sun Q."/>
            <person name="Zhou Y."/>
        </authorList>
    </citation>
    <scope>NUCLEOTIDE SEQUENCE</scope>
    <source>
        <strain evidence="1">CGMCC 1.15152</strain>
    </source>
</reference>
<reference evidence="1" key="1">
    <citation type="journal article" date="2014" name="Int. J. Syst. Evol. Microbiol.">
        <title>Complete genome sequence of Corynebacterium casei LMG S-19264T (=DSM 44701T), isolated from a smear-ripened cheese.</title>
        <authorList>
            <consortium name="US DOE Joint Genome Institute (JGI-PGF)"/>
            <person name="Walter F."/>
            <person name="Albersmeier A."/>
            <person name="Kalinowski J."/>
            <person name="Ruckert C."/>
        </authorList>
    </citation>
    <scope>NUCLEOTIDE SEQUENCE</scope>
    <source>
        <strain evidence="1">CGMCC 1.15152</strain>
    </source>
</reference>
<organism evidence="1 2">
    <name type="scientific">Microbacterium faecale</name>
    <dbReference type="NCBI Taxonomy" id="1804630"/>
    <lineage>
        <taxon>Bacteria</taxon>
        <taxon>Bacillati</taxon>
        <taxon>Actinomycetota</taxon>
        <taxon>Actinomycetes</taxon>
        <taxon>Micrococcales</taxon>
        <taxon>Microbacteriaceae</taxon>
        <taxon>Microbacterium</taxon>
    </lineage>
</organism>
<evidence type="ECO:0008006" key="3">
    <source>
        <dbReference type="Google" id="ProtNLM"/>
    </source>
</evidence>
<keyword evidence="2" id="KW-1185">Reference proteome</keyword>
<protein>
    <recommendedName>
        <fullName evidence="3">DUF559 domain-containing protein</fullName>
    </recommendedName>
</protein>
<comment type="caution">
    <text evidence="1">The sequence shown here is derived from an EMBL/GenBank/DDBJ whole genome shotgun (WGS) entry which is preliminary data.</text>
</comment>
<sequence length="324" mass="35516">MPRRILLPDDIGDRFAVTDAYAAGVGRGRLRSADLARPFHGVRARADPDPLPEDPYERATAETLSLSRAYATRMRAGEFFAYATAAQLYGAPIPTSLGREVRPLDVGVFGSASLPRCDGVRGRRLAPEMTNVVTHDGFRLASPASTWAMLGSWSLIDLVALGDYFCREWRDGVGRRDVGRAPLATREQLAAALGAGRRRGAPRLRQALSLIREDAWSPRESACRVRLVLGGFPEPELNADVFDGAGSFLGCFDMVLRRWRVAVEYQGRVHGESYSHDVERVERARHAGWSVVQVTSTLHADPPRLLGRVGSALRSRGWTPGLAT</sequence>
<dbReference type="EMBL" id="BMHO01000001">
    <property type="protein sequence ID" value="GGD31917.1"/>
    <property type="molecule type" value="Genomic_DNA"/>
</dbReference>
<name>A0A916Y641_9MICO</name>